<keyword evidence="4 6" id="KW-1133">Transmembrane helix</keyword>
<keyword evidence="3 6" id="KW-0812">Transmembrane</keyword>
<dbReference type="Proteomes" id="UP001557465">
    <property type="component" value="Unassembled WGS sequence"/>
</dbReference>
<evidence type="ECO:0000256" key="1">
    <source>
        <dbReference type="ARBA" id="ARBA00004651"/>
    </source>
</evidence>
<keyword evidence="8" id="KW-1185">Reference proteome</keyword>
<name>A0ABV3TM86_9RHOB</name>
<evidence type="ECO:0000313" key="7">
    <source>
        <dbReference type="EMBL" id="MEX1662686.1"/>
    </source>
</evidence>
<dbReference type="PANTHER" id="PTHR33529:SF6">
    <property type="entry name" value="YJGP_YJGQ FAMILY PERMEASE"/>
    <property type="match status" value="1"/>
</dbReference>
<comment type="subcellular location">
    <subcellularLocation>
        <location evidence="1">Cell membrane</location>
        <topology evidence="1">Multi-pass membrane protein</topology>
    </subcellularLocation>
</comment>
<dbReference type="NCBIfam" id="TIGR04407">
    <property type="entry name" value="LptF_YjgP"/>
    <property type="match status" value="1"/>
</dbReference>
<keyword evidence="5 6" id="KW-0472">Membrane</keyword>
<evidence type="ECO:0000256" key="3">
    <source>
        <dbReference type="ARBA" id="ARBA00022692"/>
    </source>
</evidence>
<dbReference type="InterPro" id="IPR030922">
    <property type="entry name" value="LptF"/>
</dbReference>
<dbReference type="Pfam" id="PF03739">
    <property type="entry name" value="LptF_LptG"/>
    <property type="match status" value="1"/>
</dbReference>
<reference evidence="7 8" key="1">
    <citation type="journal article" date="2011" name="Int. J. Syst. Evol. Microbiol.">
        <title>Zhongshania antarctica gen. nov., sp. nov. and Zhongshania guokunii sp. nov., gammaproteobacteria respectively isolated from coastal attached (fast) ice and surface seawater of the Antarctic.</title>
        <authorList>
            <person name="Li H.J."/>
            <person name="Zhang X.Y."/>
            <person name="Chen C.X."/>
            <person name="Zhang Y.J."/>
            <person name="Gao Z.M."/>
            <person name="Yu Y."/>
            <person name="Chen X.L."/>
            <person name="Chen B."/>
            <person name="Zhang Y.Z."/>
        </authorList>
    </citation>
    <scope>NUCLEOTIDE SEQUENCE [LARGE SCALE GENOMIC DNA]</scope>
    <source>
        <strain evidence="7 8">15-R06ZXC-3</strain>
    </source>
</reference>
<sequence length="377" mass="41356">MTQLDRYLLSKLMALFGFFALVLVSVYWVNRAVLMFDSLISDGQTAVVVLEFTALTLPYVIRIVLPVAAFAATIYAVNRLDQDSELVVMRATGASNWRLARPVVVFGLIASIMMAILINVLVPAAKQRLTERRQEVAQNVTAQFLREGSFQHPVKGVTIYIRKISELGELEDLFLSDRRDPARATIYSADKALIVRSDSGPKLVMLNGMAQTLQQPGDRLAITRFANFTYDIGTLFNVSSNSKRSLDEIGTLTLLRGGAQLAAQSDASPQQIRLELNRRISQPLLAPIAALIGFAALMIGTFSRFGMWRQITLAIFGLIVVQALQNGVESASSSDPGLWPLLYLPALGGGLIAVAMLWWSGRPWRIRATATLQEGGS</sequence>
<feature type="transmembrane region" description="Helical" evidence="6">
    <location>
        <begin position="340"/>
        <end position="359"/>
    </location>
</feature>
<dbReference type="PANTHER" id="PTHR33529">
    <property type="entry name" value="SLR0882 PROTEIN-RELATED"/>
    <property type="match status" value="1"/>
</dbReference>
<evidence type="ECO:0000256" key="2">
    <source>
        <dbReference type="ARBA" id="ARBA00022475"/>
    </source>
</evidence>
<feature type="transmembrane region" description="Helical" evidence="6">
    <location>
        <begin position="311"/>
        <end position="328"/>
    </location>
</feature>
<evidence type="ECO:0000256" key="4">
    <source>
        <dbReference type="ARBA" id="ARBA00022989"/>
    </source>
</evidence>
<dbReference type="InterPro" id="IPR005495">
    <property type="entry name" value="LptG/LptF_permease"/>
</dbReference>
<dbReference type="RefSeq" id="WP_368392391.1">
    <property type="nucleotide sequence ID" value="NZ_JBFRYC010000008.1"/>
</dbReference>
<feature type="transmembrane region" description="Helical" evidence="6">
    <location>
        <begin position="280"/>
        <end position="299"/>
    </location>
</feature>
<gene>
    <name evidence="7" type="primary">lptF</name>
    <name evidence="7" type="ORF">AB4874_13655</name>
</gene>
<organism evidence="7 8">
    <name type="scientific">Thioclava arctica</name>
    <dbReference type="NCBI Taxonomy" id="3238301"/>
    <lineage>
        <taxon>Bacteria</taxon>
        <taxon>Pseudomonadati</taxon>
        <taxon>Pseudomonadota</taxon>
        <taxon>Alphaproteobacteria</taxon>
        <taxon>Rhodobacterales</taxon>
        <taxon>Paracoccaceae</taxon>
        <taxon>Thioclava</taxon>
    </lineage>
</organism>
<comment type="caution">
    <text evidence="7">The sequence shown here is derived from an EMBL/GenBank/DDBJ whole genome shotgun (WGS) entry which is preliminary data.</text>
</comment>
<feature type="transmembrane region" description="Helical" evidence="6">
    <location>
        <begin position="99"/>
        <end position="122"/>
    </location>
</feature>
<dbReference type="EMBL" id="JBFRYC010000008">
    <property type="protein sequence ID" value="MEX1662686.1"/>
    <property type="molecule type" value="Genomic_DNA"/>
</dbReference>
<evidence type="ECO:0000313" key="8">
    <source>
        <dbReference type="Proteomes" id="UP001557465"/>
    </source>
</evidence>
<protein>
    <submittedName>
        <fullName evidence="7">LPS export ABC transporter permease LptF</fullName>
    </submittedName>
</protein>
<evidence type="ECO:0000256" key="5">
    <source>
        <dbReference type="ARBA" id="ARBA00023136"/>
    </source>
</evidence>
<evidence type="ECO:0000256" key="6">
    <source>
        <dbReference type="SAM" id="Phobius"/>
    </source>
</evidence>
<keyword evidence="2" id="KW-1003">Cell membrane</keyword>
<accession>A0ABV3TM86</accession>
<proteinExistence type="predicted"/>
<feature type="transmembrane region" description="Helical" evidence="6">
    <location>
        <begin position="12"/>
        <end position="29"/>
    </location>
</feature>
<feature type="transmembrane region" description="Helical" evidence="6">
    <location>
        <begin position="59"/>
        <end position="78"/>
    </location>
</feature>